<keyword evidence="4" id="KW-1185">Reference proteome</keyword>
<dbReference type="InterPro" id="IPR000504">
    <property type="entry name" value="RRM_dom"/>
</dbReference>
<dbReference type="GO" id="GO:0016567">
    <property type="term" value="P:protein ubiquitination"/>
    <property type="evidence" value="ECO:0007669"/>
    <property type="project" value="UniProtKB-UniPathway"/>
</dbReference>
<accession>A0A553NRG8</accession>
<dbReference type="SUPFAM" id="SSF54928">
    <property type="entry name" value="RNA-binding domain, RBD"/>
    <property type="match status" value="1"/>
</dbReference>
<dbReference type="Gene3D" id="3.30.70.330">
    <property type="match status" value="1"/>
</dbReference>
<sequence length="142" mass="16104">MAEEDRTVCVYGLPTDVTHERLKDKLLVHFLRKKNGGGEVTSVSLTGQTPSRALVTFEERRVAQSVLHTYPHVLELDDKKYELSLCLPNQEPPSLNKVVLNMTATINCSQFPEAAESLNVLRSKFPRLRIELGFLEQTWAPR</sequence>
<dbReference type="EMBL" id="SRMA01026810">
    <property type="protein sequence ID" value="TRY68036.1"/>
    <property type="molecule type" value="Genomic_DNA"/>
</dbReference>
<dbReference type="InterPro" id="IPR057051">
    <property type="entry name" value="PARP14_RPM_1"/>
</dbReference>
<dbReference type="PANTHER" id="PTHR15225">
    <property type="entry name" value="INTERFERON-INDUCED PROTEIN 35/NMI N-MYC/STAT INTERACTING PROTEIN"/>
    <property type="match status" value="1"/>
</dbReference>
<name>A0A553NRG8_9TELE</name>
<keyword evidence="1" id="KW-0694">RNA-binding</keyword>
<feature type="domain" description="RRM" evidence="2">
    <location>
        <begin position="6"/>
        <end position="90"/>
    </location>
</feature>
<organism evidence="3 4">
    <name type="scientific">Danionella cerebrum</name>
    <dbReference type="NCBI Taxonomy" id="2873325"/>
    <lineage>
        <taxon>Eukaryota</taxon>
        <taxon>Metazoa</taxon>
        <taxon>Chordata</taxon>
        <taxon>Craniata</taxon>
        <taxon>Vertebrata</taxon>
        <taxon>Euteleostomi</taxon>
        <taxon>Actinopterygii</taxon>
        <taxon>Neopterygii</taxon>
        <taxon>Teleostei</taxon>
        <taxon>Ostariophysi</taxon>
        <taxon>Cypriniformes</taxon>
        <taxon>Danionidae</taxon>
        <taxon>Danioninae</taxon>
        <taxon>Danionella</taxon>
    </lineage>
</organism>
<evidence type="ECO:0000259" key="2">
    <source>
        <dbReference type="PROSITE" id="PS50102"/>
    </source>
</evidence>
<dbReference type="PANTHER" id="PTHR15225:SF8">
    <property type="entry name" value="RNA-BINDING PROTEIN 43"/>
    <property type="match status" value="1"/>
</dbReference>
<dbReference type="AlphaFoldDB" id="A0A553NRG8"/>
<evidence type="ECO:0000256" key="1">
    <source>
        <dbReference type="PROSITE-ProRule" id="PRU00176"/>
    </source>
</evidence>
<dbReference type="InterPro" id="IPR035979">
    <property type="entry name" value="RBD_domain_sf"/>
</dbReference>
<proteinExistence type="predicted"/>
<evidence type="ECO:0000313" key="4">
    <source>
        <dbReference type="Proteomes" id="UP000316079"/>
    </source>
</evidence>
<dbReference type="Proteomes" id="UP000316079">
    <property type="component" value="Unassembled WGS sequence"/>
</dbReference>
<dbReference type="UniPathway" id="UPA00143"/>
<dbReference type="Pfam" id="PF23222">
    <property type="entry name" value="RRM_PARP14_1"/>
    <property type="match status" value="1"/>
</dbReference>
<evidence type="ECO:0000313" key="3">
    <source>
        <dbReference type="EMBL" id="TRY68036.1"/>
    </source>
</evidence>
<dbReference type="PROSITE" id="PS50102">
    <property type="entry name" value="RRM"/>
    <property type="match status" value="1"/>
</dbReference>
<reference evidence="3 4" key="1">
    <citation type="journal article" date="2019" name="Sci. Data">
        <title>Hybrid genome assembly and annotation of Danionella translucida.</title>
        <authorList>
            <person name="Kadobianskyi M."/>
            <person name="Schulze L."/>
            <person name="Schuelke M."/>
            <person name="Judkewitz B."/>
        </authorList>
    </citation>
    <scope>NUCLEOTIDE SEQUENCE [LARGE SCALE GENOMIC DNA]</scope>
    <source>
        <strain evidence="3 4">Bolton</strain>
    </source>
</reference>
<gene>
    <name evidence="3" type="ORF">DNTS_003623</name>
</gene>
<comment type="caution">
    <text evidence="3">The sequence shown here is derived from an EMBL/GenBank/DDBJ whole genome shotgun (WGS) entry which is preliminary data.</text>
</comment>
<dbReference type="OrthoDB" id="527344at2759"/>
<dbReference type="GO" id="GO:0003723">
    <property type="term" value="F:RNA binding"/>
    <property type="evidence" value="ECO:0007669"/>
    <property type="project" value="UniProtKB-UniRule"/>
</dbReference>
<protein>
    <recommendedName>
        <fullName evidence="2">RRM domain-containing protein</fullName>
    </recommendedName>
</protein>
<dbReference type="InterPro" id="IPR012677">
    <property type="entry name" value="Nucleotide-bd_a/b_plait_sf"/>
</dbReference>